<evidence type="ECO:0000259" key="2">
    <source>
        <dbReference type="Pfam" id="PF03781"/>
    </source>
</evidence>
<dbReference type="PANTHER" id="PTHR23150">
    <property type="entry name" value="SULFATASE MODIFYING FACTOR 1, 2"/>
    <property type="match status" value="1"/>
</dbReference>
<comment type="caution">
    <text evidence="3">The sequence shown here is derived from an EMBL/GenBank/DDBJ whole genome shotgun (WGS) entry which is preliminary data.</text>
</comment>
<organism evidence="3 4">
    <name type="scientific">Ventosimonas gracilis</name>
    <dbReference type="NCBI Taxonomy" id="1680762"/>
    <lineage>
        <taxon>Bacteria</taxon>
        <taxon>Pseudomonadati</taxon>
        <taxon>Pseudomonadota</taxon>
        <taxon>Gammaproteobacteria</taxon>
        <taxon>Pseudomonadales</taxon>
        <taxon>Ventosimonadaceae</taxon>
        <taxon>Ventosimonas</taxon>
    </lineage>
</organism>
<keyword evidence="1" id="KW-0175">Coiled coil</keyword>
<sequence>MSSVTQAAWEEKYYNPKPLQDDVLLPMPCGGQMAFRKVSIPLAKPLDDYPLTLGQDGDSWGYLEQARAEHIAGSFTTDKPKPSRYYLLAKYELTELQYQSLISSECPKPANKLRLPQTGLSWFEAMAFSDRYNLWLRKNAKNKLPVEDGALGFVRLPTEAEWEFAARGGLAVSEAEFRDLLFPMPEGLNAYAWFAGAQSANGKLQLSGLLKANPLGLHDMLGNVDEMLFEPFRLIKPGRQHGQAGGYILRGGNYLTPQSGLRSALRQEQPYYMDDAEQRIKTSGVRLALVSPVLTSRERIKQVEQDWQALGTDKVAAYDPLKDISRIADKVEDKALKLQLETLRRDLRASAQARDEQRDQAIRSQLQLGAFLCTKLKDDGLFLDTLQSNYQRSCEGQGADETRCAARKKQLDGHAEVLEFVLNYYADSLVGSALNYPKEQMAAQLSVTEQQMQGRSKNNLQKYLQVHWKNLKSYLENGRVARSGWLNSCKSI</sequence>
<dbReference type="InterPro" id="IPR016187">
    <property type="entry name" value="CTDL_fold"/>
</dbReference>
<feature type="domain" description="Sulfatase-modifying factor enzyme-like" evidence="2">
    <location>
        <begin position="106"/>
        <end position="288"/>
    </location>
</feature>
<accession>A0A139SMR9</accession>
<dbReference type="Pfam" id="PF03781">
    <property type="entry name" value="FGE-sulfatase"/>
    <property type="match status" value="1"/>
</dbReference>
<dbReference type="PANTHER" id="PTHR23150:SF19">
    <property type="entry name" value="FORMYLGLYCINE-GENERATING ENZYME"/>
    <property type="match status" value="1"/>
</dbReference>
<dbReference type="GO" id="GO:0120147">
    <property type="term" value="F:formylglycine-generating oxidase activity"/>
    <property type="evidence" value="ECO:0007669"/>
    <property type="project" value="TreeGrafter"/>
</dbReference>
<dbReference type="InterPro" id="IPR042095">
    <property type="entry name" value="SUMF_sf"/>
</dbReference>
<dbReference type="Proteomes" id="UP000072660">
    <property type="component" value="Unassembled WGS sequence"/>
</dbReference>
<evidence type="ECO:0000313" key="4">
    <source>
        <dbReference type="Proteomes" id="UP000072660"/>
    </source>
</evidence>
<dbReference type="AlphaFoldDB" id="A0A139SMR9"/>
<feature type="coiled-coil region" evidence="1">
    <location>
        <begin position="321"/>
        <end position="360"/>
    </location>
</feature>
<dbReference type="Gene3D" id="3.90.1580.10">
    <property type="entry name" value="paralog of FGE (formylglycine-generating enzyme)"/>
    <property type="match status" value="1"/>
</dbReference>
<proteinExistence type="predicted"/>
<keyword evidence="4" id="KW-1185">Reference proteome</keyword>
<dbReference type="SUPFAM" id="SSF56436">
    <property type="entry name" value="C-type lectin-like"/>
    <property type="match status" value="1"/>
</dbReference>
<evidence type="ECO:0000313" key="3">
    <source>
        <dbReference type="EMBL" id="KXU35770.1"/>
    </source>
</evidence>
<dbReference type="EMBL" id="LSZO01000192">
    <property type="protein sequence ID" value="KXU35770.1"/>
    <property type="molecule type" value="Genomic_DNA"/>
</dbReference>
<dbReference type="InterPro" id="IPR005532">
    <property type="entry name" value="SUMF_dom"/>
</dbReference>
<evidence type="ECO:0000256" key="1">
    <source>
        <dbReference type="SAM" id="Coils"/>
    </source>
</evidence>
<name>A0A139SMR9_9GAMM</name>
<reference evidence="3 4" key="1">
    <citation type="submission" date="2016-02" db="EMBL/GenBank/DDBJ databases">
        <authorList>
            <person name="Wen L."/>
            <person name="He K."/>
            <person name="Yang H."/>
        </authorList>
    </citation>
    <scope>NUCLEOTIDE SEQUENCE [LARGE SCALE GENOMIC DNA]</scope>
    <source>
        <strain evidence="3 4">CV58</strain>
    </source>
</reference>
<gene>
    <name evidence="3" type="ORF">AXE65_06075</name>
</gene>
<protein>
    <recommendedName>
        <fullName evidence="2">Sulfatase-modifying factor enzyme-like domain-containing protein</fullName>
    </recommendedName>
</protein>
<dbReference type="InterPro" id="IPR051043">
    <property type="entry name" value="Sulfatase_Mod_Factor_Kinase"/>
</dbReference>